<name>A0A1X2CM36_9MYCO</name>
<feature type="region of interest" description="Disordered" evidence="1">
    <location>
        <begin position="1"/>
        <end position="37"/>
    </location>
</feature>
<dbReference type="AlphaFoldDB" id="A0A1X2CM36"/>
<accession>A0A1X2CM36</accession>
<reference evidence="2 3" key="1">
    <citation type="submission" date="2016-01" db="EMBL/GenBank/DDBJ databases">
        <title>The new phylogeny of the genus Mycobacterium.</title>
        <authorList>
            <person name="Tarcisio F."/>
            <person name="Conor M."/>
            <person name="Antonella G."/>
            <person name="Elisabetta G."/>
            <person name="Giulia F.S."/>
            <person name="Sara T."/>
            <person name="Anna F."/>
            <person name="Clotilde B."/>
            <person name="Roberto B."/>
            <person name="Veronica D.S."/>
            <person name="Fabio R."/>
            <person name="Monica P."/>
            <person name="Olivier J."/>
            <person name="Enrico T."/>
            <person name="Nicola S."/>
        </authorList>
    </citation>
    <scope>NUCLEOTIDE SEQUENCE [LARGE SCALE GENOMIC DNA]</scope>
    <source>
        <strain evidence="2 3">DSM 45176</strain>
    </source>
</reference>
<keyword evidence="3" id="KW-1185">Reference proteome</keyword>
<dbReference type="EMBL" id="LQPQ01000096">
    <property type="protein sequence ID" value="ORW76853.1"/>
    <property type="molecule type" value="Genomic_DNA"/>
</dbReference>
<dbReference type="RefSeq" id="WP_085250935.1">
    <property type="nucleotide sequence ID" value="NZ_CAJMWI010000001.1"/>
</dbReference>
<proteinExistence type="predicted"/>
<sequence>MNTEKDTTRKTYAPKATADASPEDGGSGSDAGPGDVSAEVVDLAAARRKKPTRKLSPETVQEQAVAELRSLVGEVVAEGDPA</sequence>
<dbReference type="Proteomes" id="UP000193087">
    <property type="component" value="Unassembled WGS sequence"/>
</dbReference>
<evidence type="ECO:0000313" key="3">
    <source>
        <dbReference type="Proteomes" id="UP000193087"/>
    </source>
</evidence>
<dbReference type="GeneID" id="93496479"/>
<organism evidence="2 3">
    <name type="scientific">Mycobacterium riyadhense</name>
    <dbReference type="NCBI Taxonomy" id="486698"/>
    <lineage>
        <taxon>Bacteria</taxon>
        <taxon>Bacillati</taxon>
        <taxon>Actinomycetota</taxon>
        <taxon>Actinomycetes</taxon>
        <taxon>Mycobacteriales</taxon>
        <taxon>Mycobacteriaceae</taxon>
        <taxon>Mycobacterium</taxon>
    </lineage>
</organism>
<gene>
    <name evidence="2" type="ORF">AWC22_21060</name>
</gene>
<evidence type="ECO:0000256" key="1">
    <source>
        <dbReference type="SAM" id="MobiDB-lite"/>
    </source>
</evidence>
<dbReference type="STRING" id="486698.AWC22_21060"/>
<evidence type="ECO:0000313" key="2">
    <source>
        <dbReference type="EMBL" id="ORW76853.1"/>
    </source>
</evidence>
<comment type="caution">
    <text evidence="2">The sequence shown here is derived from an EMBL/GenBank/DDBJ whole genome shotgun (WGS) entry which is preliminary data.</text>
</comment>
<protein>
    <submittedName>
        <fullName evidence="2">Uncharacterized protein</fullName>
    </submittedName>
</protein>